<sequence>METPEQAFVEYASSRTDEAKGNWYTFKPEQNNLDDTYSSSWRSHPNLRFLATANAVIDCRMAKIAVGEGITRLIFSVKGINLDGIGVKPPYYARKDLIDCHLPGEWEISRDAELNPFKNTLVFRILVEFLGAIPINFKCNMWESKDLIGKPIDWSKPPKNRDGVWHAKIWLIDHDGEKFTKTPQSIPTTKKLSKRESTREFINLDHFYDTECVTSS</sequence>
<comment type="caution">
    <text evidence="1">The sequence shown here is derived from an EMBL/GenBank/DDBJ whole genome shotgun (WGS) entry which is preliminary data.</text>
</comment>
<dbReference type="AlphaFoldDB" id="A0A6L2L469"/>
<dbReference type="EMBL" id="BKCJ010003704">
    <property type="protein sequence ID" value="GEU56683.1"/>
    <property type="molecule type" value="Genomic_DNA"/>
</dbReference>
<name>A0A6L2L469_TANCI</name>
<organism evidence="1">
    <name type="scientific">Tanacetum cinerariifolium</name>
    <name type="common">Dalmatian daisy</name>
    <name type="synonym">Chrysanthemum cinerariifolium</name>
    <dbReference type="NCBI Taxonomy" id="118510"/>
    <lineage>
        <taxon>Eukaryota</taxon>
        <taxon>Viridiplantae</taxon>
        <taxon>Streptophyta</taxon>
        <taxon>Embryophyta</taxon>
        <taxon>Tracheophyta</taxon>
        <taxon>Spermatophyta</taxon>
        <taxon>Magnoliopsida</taxon>
        <taxon>eudicotyledons</taxon>
        <taxon>Gunneridae</taxon>
        <taxon>Pentapetalae</taxon>
        <taxon>asterids</taxon>
        <taxon>campanulids</taxon>
        <taxon>Asterales</taxon>
        <taxon>Asteraceae</taxon>
        <taxon>Asteroideae</taxon>
        <taxon>Anthemideae</taxon>
        <taxon>Anthemidinae</taxon>
        <taxon>Tanacetum</taxon>
    </lineage>
</organism>
<accession>A0A6L2L469</accession>
<gene>
    <name evidence="1" type="ORF">Tci_028661</name>
</gene>
<protein>
    <submittedName>
        <fullName evidence="1">MAK10-like protein</fullName>
    </submittedName>
</protein>
<proteinExistence type="predicted"/>
<evidence type="ECO:0000313" key="1">
    <source>
        <dbReference type="EMBL" id="GEU56683.1"/>
    </source>
</evidence>
<reference evidence="1" key="1">
    <citation type="journal article" date="2019" name="Sci. Rep.">
        <title>Draft genome of Tanacetum cinerariifolium, the natural source of mosquito coil.</title>
        <authorList>
            <person name="Yamashiro T."/>
            <person name="Shiraishi A."/>
            <person name="Satake H."/>
            <person name="Nakayama K."/>
        </authorList>
    </citation>
    <scope>NUCLEOTIDE SEQUENCE</scope>
</reference>